<proteinExistence type="predicted"/>
<dbReference type="Pfam" id="PF02638">
    <property type="entry name" value="GHL10"/>
    <property type="match status" value="1"/>
</dbReference>
<evidence type="ECO:0000256" key="1">
    <source>
        <dbReference type="ARBA" id="ARBA00022729"/>
    </source>
</evidence>
<protein>
    <recommendedName>
        <fullName evidence="3">Glycosyl hydrolase-like 10 domain-containing protein</fullName>
    </recommendedName>
</protein>
<dbReference type="InterPro" id="IPR017853">
    <property type="entry name" value="GH"/>
</dbReference>
<dbReference type="Proteomes" id="UP000095672">
    <property type="component" value="Chromosome"/>
</dbReference>
<evidence type="ECO:0000256" key="2">
    <source>
        <dbReference type="SAM" id="Phobius"/>
    </source>
</evidence>
<dbReference type="EMBL" id="CP014143">
    <property type="protein sequence ID" value="AOS95678.1"/>
    <property type="molecule type" value="Genomic_DNA"/>
</dbReference>
<keyword evidence="2" id="KW-0472">Membrane</keyword>
<dbReference type="AlphaFoldDB" id="A0A1C9W3E8"/>
<dbReference type="OrthoDB" id="9773203at2"/>
<feature type="domain" description="Glycosyl hydrolase-like 10" evidence="3">
    <location>
        <begin position="54"/>
        <end position="366"/>
    </location>
</feature>
<dbReference type="PATRIC" id="fig|1769779.3.peg.202"/>
<evidence type="ECO:0000313" key="4">
    <source>
        <dbReference type="EMBL" id="AOS95678.1"/>
    </source>
</evidence>
<keyword evidence="2" id="KW-1133">Transmembrane helix</keyword>
<name>A0A1C9W3E8_9GAMM</name>
<organism evidence="4 5">
    <name type="scientific">Microbulbifer aggregans</name>
    <dbReference type="NCBI Taxonomy" id="1769779"/>
    <lineage>
        <taxon>Bacteria</taxon>
        <taxon>Pseudomonadati</taxon>
        <taxon>Pseudomonadota</taxon>
        <taxon>Gammaproteobacteria</taxon>
        <taxon>Cellvibrionales</taxon>
        <taxon>Microbulbiferaceae</taxon>
        <taxon>Microbulbifer</taxon>
    </lineage>
</organism>
<dbReference type="InterPro" id="IPR052177">
    <property type="entry name" value="Divisome_Glycosyl_Hydrolase"/>
</dbReference>
<dbReference type="Gene3D" id="3.20.20.80">
    <property type="entry name" value="Glycosidases"/>
    <property type="match status" value="1"/>
</dbReference>
<dbReference type="PANTHER" id="PTHR43405">
    <property type="entry name" value="GLYCOSYL HYDROLASE DIGH"/>
    <property type="match status" value="1"/>
</dbReference>
<sequence length="514" mass="59605">MMFPKKISPKKLLNRFVYPAVIVAMALALWQYPRWFGPELPSYGKAERETVAREFRAAWVATVANIDWPSKPDLPVEQQQQEAIALLDKVAAANMNAVIFQVRPQADALYASELEPWSFYLSGEQGKAPEPFYDPLAFWIEQAHQRGLELHAWVNPYRAHHTQGGPVSEHSIVNKKSELVVRLANGMYWMEPTHEDTIAHSLAVITDIVQRYDIDGIHYDDYFYPYPSYNQGAPFPDSESFQAYQQQGGQLELSDWRREAVNRFVKDIYKEVKRLKPHVKVGISPFGIWRPNHPETIAGFDQHEKLYADARLWLNQGWLDYFTPQLYWNINRIEQSYPILLAWWQGENHLRRHLWPGLSSNQVATNEGTDEIINQILFNRALLQEQTGQVFWNVKTVSENPKFAELLKETVFYNQALVPASPWLDSTRPLAPEVRHQSTPNRLTISWQPLGDEAASRWLLYYQTDGKWRYKIFTGDVLKHDFNQQDEITAVAVVAVDRNGLESDRIDHQIAHRP</sequence>
<keyword evidence="1" id="KW-0732">Signal</keyword>
<reference evidence="5" key="1">
    <citation type="submission" date="2016-01" db="EMBL/GenBank/DDBJ databases">
        <title>Complete genome sequence of Microbulbifer sp. CCB-MM1, a halophile isolated from Matang Mangrove Forest, Perak.</title>
        <authorList>
            <person name="Moh T.H."/>
            <person name="Dinesh B."/>
            <person name="Lau N.-S."/>
            <person name="Go F."/>
            <person name="Alexander Chong S.-C."/>
        </authorList>
    </citation>
    <scope>NUCLEOTIDE SEQUENCE [LARGE SCALE GENOMIC DNA]</scope>
    <source>
        <strain evidence="5">CCB-MM1</strain>
    </source>
</reference>
<evidence type="ECO:0000313" key="5">
    <source>
        <dbReference type="Proteomes" id="UP000095672"/>
    </source>
</evidence>
<dbReference type="RefSeq" id="WP_069945927.1">
    <property type="nucleotide sequence ID" value="NZ_CP014143.1"/>
</dbReference>
<dbReference type="PANTHER" id="PTHR43405:SF1">
    <property type="entry name" value="GLYCOSYL HYDROLASE DIGH"/>
    <property type="match status" value="1"/>
</dbReference>
<keyword evidence="2" id="KW-0812">Transmembrane</keyword>
<dbReference type="SUPFAM" id="SSF51445">
    <property type="entry name" value="(Trans)glycosidases"/>
    <property type="match status" value="1"/>
</dbReference>
<gene>
    <name evidence="4" type="ORF">AUP74_00206</name>
</gene>
<dbReference type="KEGG" id="micc:AUP74_00206"/>
<feature type="transmembrane region" description="Helical" evidence="2">
    <location>
        <begin position="12"/>
        <end position="32"/>
    </location>
</feature>
<dbReference type="InterPro" id="IPR003790">
    <property type="entry name" value="GHL10"/>
</dbReference>
<keyword evidence="5" id="KW-1185">Reference proteome</keyword>
<accession>A0A1C9W3E8</accession>
<evidence type="ECO:0000259" key="3">
    <source>
        <dbReference type="Pfam" id="PF02638"/>
    </source>
</evidence>